<gene>
    <name evidence="1" type="ORF">IQ249_15385</name>
</gene>
<dbReference type="RefSeq" id="WP_194030373.1">
    <property type="nucleotide sequence ID" value="NZ_JADEWZ010000023.1"/>
</dbReference>
<protein>
    <submittedName>
        <fullName evidence="1">Uncharacterized protein</fullName>
    </submittedName>
</protein>
<comment type="caution">
    <text evidence="1">The sequence shown here is derived from an EMBL/GenBank/DDBJ whole genome shotgun (WGS) entry which is preliminary data.</text>
</comment>
<name>A0A8J7IVI1_9CYAN</name>
<dbReference type="Proteomes" id="UP000654482">
    <property type="component" value="Unassembled WGS sequence"/>
</dbReference>
<dbReference type="AlphaFoldDB" id="A0A8J7IVI1"/>
<organism evidence="1 2">
    <name type="scientific">Lusitaniella coriacea LEGE 07157</name>
    <dbReference type="NCBI Taxonomy" id="945747"/>
    <lineage>
        <taxon>Bacteria</taxon>
        <taxon>Bacillati</taxon>
        <taxon>Cyanobacteriota</taxon>
        <taxon>Cyanophyceae</taxon>
        <taxon>Spirulinales</taxon>
        <taxon>Lusitaniellaceae</taxon>
        <taxon>Lusitaniella</taxon>
    </lineage>
</organism>
<reference evidence="1" key="1">
    <citation type="submission" date="2020-10" db="EMBL/GenBank/DDBJ databases">
        <authorList>
            <person name="Castelo-Branco R."/>
            <person name="Eusebio N."/>
            <person name="Adriana R."/>
            <person name="Vieira A."/>
            <person name="Brugerolle De Fraissinette N."/>
            <person name="Rezende De Castro R."/>
            <person name="Schneider M.P."/>
            <person name="Vasconcelos V."/>
            <person name="Leao P.N."/>
        </authorList>
    </citation>
    <scope>NUCLEOTIDE SEQUENCE</scope>
    <source>
        <strain evidence="1">LEGE 07157</strain>
    </source>
</reference>
<keyword evidence="2" id="KW-1185">Reference proteome</keyword>
<dbReference type="EMBL" id="JADEWZ010000023">
    <property type="protein sequence ID" value="MBE9117283.1"/>
    <property type="molecule type" value="Genomic_DNA"/>
</dbReference>
<evidence type="ECO:0000313" key="1">
    <source>
        <dbReference type="EMBL" id="MBE9117283.1"/>
    </source>
</evidence>
<accession>A0A8J7IVI1</accession>
<evidence type="ECO:0000313" key="2">
    <source>
        <dbReference type="Proteomes" id="UP000654482"/>
    </source>
</evidence>
<sequence length="71" mass="8176">MNMNAQVSGSLSHYSLDRIATKIILSGKITRTDRIWFEAAIRSENPLSTQEQAKIREVFDRLQKGWLQVID</sequence>
<proteinExistence type="predicted"/>